<gene>
    <name evidence="2" type="ORF">NS334_14855</name>
</gene>
<accession>A0A147HWK0</accession>
<sequence>MPVRRLRVQGTALDPRRREVIHLSVAIGRFFEALFYAILRVAGVAAGAILGVAVAGALLFLLARVLIGRKK</sequence>
<evidence type="ECO:0000313" key="2">
    <source>
        <dbReference type="EMBL" id="KTT69297.1"/>
    </source>
</evidence>
<dbReference type="PATRIC" id="fig|869719.3.peg.3151"/>
<evidence type="ECO:0000256" key="1">
    <source>
        <dbReference type="SAM" id="Phobius"/>
    </source>
</evidence>
<evidence type="ECO:0000313" key="3">
    <source>
        <dbReference type="Proteomes" id="UP000074310"/>
    </source>
</evidence>
<proteinExistence type="predicted"/>
<dbReference type="EMBL" id="LDTB01000073">
    <property type="protein sequence ID" value="KTT69297.1"/>
    <property type="molecule type" value="Genomic_DNA"/>
</dbReference>
<feature type="transmembrane region" description="Helical" evidence="1">
    <location>
        <begin position="20"/>
        <end position="39"/>
    </location>
</feature>
<dbReference type="AlphaFoldDB" id="A0A147HWK0"/>
<organism evidence="2 3">
    <name type="scientific">Sphingomonas endophytica</name>
    <dbReference type="NCBI Taxonomy" id="869719"/>
    <lineage>
        <taxon>Bacteria</taxon>
        <taxon>Pseudomonadati</taxon>
        <taxon>Pseudomonadota</taxon>
        <taxon>Alphaproteobacteria</taxon>
        <taxon>Sphingomonadales</taxon>
        <taxon>Sphingomonadaceae</taxon>
        <taxon>Sphingomonas</taxon>
    </lineage>
</organism>
<protein>
    <submittedName>
        <fullName evidence="2">Membrane protein</fullName>
    </submittedName>
</protein>
<comment type="caution">
    <text evidence="2">The sequence shown here is derived from an EMBL/GenBank/DDBJ whole genome shotgun (WGS) entry which is preliminary data.</text>
</comment>
<keyword evidence="1" id="KW-1133">Transmembrane helix</keyword>
<keyword evidence="3" id="KW-1185">Reference proteome</keyword>
<name>A0A147HWK0_9SPHN</name>
<reference evidence="2 3" key="1">
    <citation type="journal article" date="2016" name="Front. Microbiol.">
        <title>Genomic Resource of Rice Seed Associated Bacteria.</title>
        <authorList>
            <person name="Midha S."/>
            <person name="Bansal K."/>
            <person name="Sharma S."/>
            <person name="Kumar N."/>
            <person name="Patil P.P."/>
            <person name="Chaudhry V."/>
            <person name="Patil P.B."/>
        </authorList>
    </citation>
    <scope>NUCLEOTIDE SEQUENCE [LARGE SCALE GENOMIC DNA]</scope>
    <source>
        <strain evidence="2 3">NS334</strain>
    </source>
</reference>
<keyword evidence="1" id="KW-0812">Transmembrane</keyword>
<keyword evidence="1" id="KW-0472">Membrane</keyword>
<dbReference type="Proteomes" id="UP000074310">
    <property type="component" value="Unassembled WGS sequence"/>
</dbReference>
<feature type="transmembrane region" description="Helical" evidence="1">
    <location>
        <begin position="45"/>
        <end position="67"/>
    </location>
</feature>